<dbReference type="EMBL" id="QFQP01000030">
    <property type="protein sequence ID" value="PZR07529.1"/>
    <property type="molecule type" value="Genomic_DNA"/>
</dbReference>
<organism evidence="1 2">
    <name type="scientific">Archangium gephyra</name>
    <dbReference type="NCBI Taxonomy" id="48"/>
    <lineage>
        <taxon>Bacteria</taxon>
        <taxon>Pseudomonadati</taxon>
        <taxon>Myxococcota</taxon>
        <taxon>Myxococcia</taxon>
        <taxon>Myxococcales</taxon>
        <taxon>Cystobacterineae</taxon>
        <taxon>Archangiaceae</taxon>
        <taxon>Archangium</taxon>
    </lineage>
</organism>
<name>A0A2W5SW07_9BACT</name>
<gene>
    <name evidence="1" type="ORF">DI536_27025</name>
</gene>
<evidence type="ECO:0000313" key="1">
    <source>
        <dbReference type="EMBL" id="PZR07529.1"/>
    </source>
</evidence>
<evidence type="ECO:0000313" key="2">
    <source>
        <dbReference type="Proteomes" id="UP000249061"/>
    </source>
</evidence>
<accession>A0A2W5SW07</accession>
<protein>
    <submittedName>
        <fullName evidence="1">Uncharacterized protein</fullName>
    </submittedName>
</protein>
<dbReference type="Proteomes" id="UP000249061">
    <property type="component" value="Unassembled WGS sequence"/>
</dbReference>
<reference evidence="1 2" key="1">
    <citation type="submission" date="2017-08" db="EMBL/GenBank/DDBJ databases">
        <title>Infants hospitalized years apart are colonized by the same room-sourced microbial strains.</title>
        <authorList>
            <person name="Brooks B."/>
            <person name="Olm M.R."/>
            <person name="Firek B.A."/>
            <person name="Baker R."/>
            <person name="Thomas B.C."/>
            <person name="Morowitz M.J."/>
            <person name="Banfield J.F."/>
        </authorList>
    </citation>
    <scope>NUCLEOTIDE SEQUENCE [LARGE SCALE GENOMIC DNA]</scope>
    <source>
        <strain evidence="1">S2_003_000_R2_14</strain>
    </source>
</reference>
<comment type="caution">
    <text evidence="1">The sequence shown here is derived from an EMBL/GenBank/DDBJ whole genome shotgun (WGS) entry which is preliminary data.</text>
</comment>
<dbReference type="AlphaFoldDB" id="A0A2W5SW07"/>
<proteinExistence type="predicted"/>
<sequence>MASIGPAEGTDSVRIWLEAPEAETSGEAVLAAAHAAVRSRELRIDGVTPDRAWVSSATFGFSSNSKLSYGEIWVDVRMPCAIPFPFSPGGLAPSKPGDPPFEEALVSAFAATQLPCVAAEIVETDRYWMFPVRRIGLLGSIVDRRSARVTLMGSGAPREVWIWAWEQGVSEEGTSVVLERCDNPTLLHQRLRHVYRFEAADYERMPLTLPYDWRSFGPLYDSRDFVRVRAHKPS</sequence>